<evidence type="ECO:0000313" key="2">
    <source>
        <dbReference type="Proteomes" id="UP000603453"/>
    </source>
</evidence>
<reference evidence="1" key="1">
    <citation type="submission" date="2020-12" db="EMBL/GenBank/DDBJ databases">
        <title>Metabolic potential, ecology and presence of endohyphal bacteria is reflected in genomic diversity of Mucoromycotina.</title>
        <authorList>
            <person name="Muszewska A."/>
            <person name="Okrasinska A."/>
            <person name="Steczkiewicz K."/>
            <person name="Drgas O."/>
            <person name="Orlowska M."/>
            <person name="Perlinska-Lenart U."/>
            <person name="Aleksandrzak-Piekarczyk T."/>
            <person name="Szatraj K."/>
            <person name="Zielenkiewicz U."/>
            <person name="Pilsyk S."/>
            <person name="Malc E."/>
            <person name="Mieczkowski P."/>
            <person name="Kruszewska J.S."/>
            <person name="Biernat P."/>
            <person name="Pawlowska J."/>
        </authorList>
    </citation>
    <scope>NUCLEOTIDE SEQUENCE</scope>
    <source>
        <strain evidence="1">WA0000017839</strain>
    </source>
</reference>
<dbReference type="Proteomes" id="UP000603453">
    <property type="component" value="Unassembled WGS sequence"/>
</dbReference>
<keyword evidence="2" id="KW-1185">Reference proteome</keyword>
<dbReference type="EMBL" id="JAEPRD010000193">
    <property type="protein sequence ID" value="KAG2194539.1"/>
    <property type="molecule type" value="Genomic_DNA"/>
</dbReference>
<protein>
    <submittedName>
        <fullName evidence="1">Uncharacterized protein</fullName>
    </submittedName>
</protein>
<evidence type="ECO:0000313" key="1">
    <source>
        <dbReference type="EMBL" id="KAG2194539.1"/>
    </source>
</evidence>
<name>A0A8H7QLN2_9FUNG</name>
<accession>A0A8H7QLN2</accession>
<organism evidence="1 2">
    <name type="scientific">Mucor saturninus</name>
    <dbReference type="NCBI Taxonomy" id="64648"/>
    <lineage>
        <taxon>Eukaryota</taxon>
        <taxon>Fungi</taxon>
        <taxon>Fungi incertae sedis</taxon>
        <taxon>Mucoromycota</taxon>
        <taxon>Mucoromycotina</taxon>
        <taxon>Mucoromycetes</taxon>
        <taxon>Mucorales</taxon>
        <taxon>Mucorineae</taxon>
        <taxon>Mucoraceae</taxon>
        <taxon>Mucor</taxon>
    </lineage>
</organism>
<comment type="caution">
    <text evidence="1">The sequence shown here is derived from an EMBL/GenBank/DDBJ whole genome shotgun (WGS) entry which is preliminary data.</text>
</comment>
<dbReference type="AlphaFoldDB" id="A0A8H7QLN2"/>
<sequence>MNPNNTVLSIAKFLRFYETAINRIEAKWETKFAQLTADMNRGFSNVPVAVSNHMYLKSGEHCKCCSQLKNLQRCNNKASIKKPLAATSTENLQGQLRQAIAYYRDNGLIERIDATIVVFGSRTIDAHTTGKTGDFERVTEAYLKKISSEYCSDEDVVIHLLLLSITP</sequence>
<gene>
    <name evidence="1" type="ORF">INT47_005743</name>
</gene>
<proteinExistence type="predicted"/>